<keyword evidence="1" id="KW-0863">Zinc-finger</keyword>
<reference evidence="4" key="1">
    <citation type="journal article" date="2022" name="Plant J.">
        <title>Strategies of tolerance reflected in two North American maple genomes.</title>
        <authorList>
            <person name="McEvoy S.L."/>
            <person name="Sezen U.U."/>
            <person name="Trouern-Trend A."/>
            <person name="McMahon S.M."/>
            <person name="Schaberg P.G."/>
            <person name="Yang J."/>
            <person name="Wegrzyn J.L."/>
            <person name="Swenson N.G."/>
        </authorList>
    </citation>
    <scope>NUCLEOTIDE SEQUENCE</scope>
    <source>
        <strain evidence="4">NS2018</strain>
    </source>
</reference>
<evidence type="ECO:0000313" key="5">
    <source>
        <dbReference type="Proteomes" id="UP001168877"/>
    </source>
</evidence>
<dbReference type="PANTHER" id="PTHR31286">
    <property type="entry name" value="GLYCINE-RICH CELL WALL STRUCTURAL PROTEIN 1.8-LIKE"/>
    <property type="match status" value="1"/>
</dbReference>
<accession>A0AA39SYQ4</accession>
<dbReference type="PANTHER" id="PTHR31286:SF167">
    <property type="entry name" value="OS09G0268800 PROTEIN"/>
    <property type="match status" value="1"/>
</dbReference>
<feature type="region of interest" description="Disordered" evidence="2">
    <location>
        <begin position="341"/>
        <end position="424"/>
    </location>
</feature>
<evidence type="ECO:0000259" key="3">
    <source>
        <dbReference type="PROSITE" id="PS50158"/>
    </source>
</evidence>
<proteinExistence type="predicted"/>
<feature type="compositionally biased region" description="Polar residues" evidence="2">
    <location>
        <begin position="364"/>
        <end position="385"/>
    </location>
</feature>
<evidence type="ECO:0000256" key="2">
    <source>
        <dbReference type="SAM" id="MobiDB-lite"/>
    </source>
</evidence>
<reference evidence="4" key="2">
    <citation type="submission" date="2023-06" db="EMBL/GenBank/DDBJ databases">
        <authorList>
            <person name="Swenson N.G."/>
            <person name="Wegrzyn J.L."/>
            <person name="Mcevoy S.L."/>
        </authorList>
    </citation>
    <scope>NUCLEOTIDE SEQUENCE</scope>
    <source>
        <strain evidence="4">NS2018</strain>
        <tissue evidence="4">Leaf</tissue>
    </source>
</reference>
<protein>
    <recommendedName>
        <fullName evidence="3">CCHC-type domain-containing protein</fullName>
    </recommendedName>
</protein>
<keyword evidence="1" id="KW-0479">Metal-binding</keyword>
<dbReference type="GO" id="GO:0008270">
    <property type="term" value="F:zinc ion binding"/>
    <property type="evidence" value="ECO:0007669"/>
    <property type="project" value="UniProtKB-KW"/>
</dbReference>
<dbReference type="AlphaFoldDB" id="A0AA39SYQ4"/>
<dbReference type="InterPro" id="IPR001878">
    <property type="entry name" value="Znf_CCHC"/>
</dbReference>
<keyword evidence="5" id="KW-1185">Reference proteome</keyword>
<gene>
    <name evidence="4" type="ORF">LWI29_033171</name>
</gene>
<feature type="domain" description="CCHC-type" evidence="3">
    <location>
        <begin position="61"/>
        <end position="74"/>
    </location>
</feature>
<dbReference type="EMBL" id="JAUESC010000004">
    <property type="protein sequence ID" value="KAK0598274.1"/>
    <property type="molecule type" value="Genomic_DNA"/>
</dbReference>
<dbReference type="InterPro" id="IPR025836">
    <property type="entry name" value="Zn_knuckle_CX2CX4HX4C"/>
</dbReference>
<dbReference type="InterPro" id="IPR040256">
    <property type="entry name" value="At4g02000-like"/>
</dbReference>
<name>A0AA39SYQ4_ACESA</name>
<keyword evidence="1" id="KW-0862">Zinc</keyword>
<dbReference type="Proteomes" id="UP001168877">
    <property type="component" value="Unassembled WGS sequence"/>
</dbReference>
<sequence length="424" mass="46068">MIGEVREVDVETGKGDSGRYLRVRVSIEADKPLIRSLRVDILGTGTITTMLLRYERLQDYCFRCGRLGHTLRECLEEEEIRDTKSEGSLRLCVWLRASSPPKRSVYGNGRDDYRKWGRSKISPSNSRSMGNWRANKKDYLAKASDDRTVETGQASGDKKVGGRLGSGVACMKMDNDSNLGRGKDADAVYDGGSIMTETCQVATKLISNEGDGPRTTYGLDTACPMVNTNEKPHMGQFGKAAPNKGKEVGGPNKNNKRPVSGAAKDKITSYQRTRSWKRVEKNNKKQSEVNVVGNVLGKRLCPNSCIIANGLSETKRVCNEGGKSFKDVLLQVDAETKVLGSDDPVSQGTEIKSVGISPPFEGVQGSTKNQEQTGNGTVSIPNQVKGSDVRGTNKGEVCMSEIGSDNANETEISAGRSLPACRKQ</sequence>
<organism evidence="4 5">
    <name type="scientific">Acer saccharum</name>
    <name type="common">Sugar maple</name>
    <dbReference type="NCBI Taxonomy" id="4024"/>
    <lineage>
        <taxon>Eukaryota</taxon>
        <taxon>Viridiplantae</taxon>
        <taxon>Streptophyta</taxon>
        <taxon>Embryophyta</taxon>
        <taxon>Tracheophyta</taxon>
        <taxon>Spermatophyta</taxon>
        <taxon>Magnoliopsida</taxon>
        <taxon>eudicotyledons</taxon>
        <taxon>Gunneridae</taxon>
        <taxon>Pentapetalae</taxon>
        <taxon>rosids</taxon>
        <taxon>malvids</taxon>
        <taxon>Sapindales</taxon>
        <taxon>Sapindaceae</taxon>
        <taxon>Hippocastanoideae</taxon>
        <taxon>Acereae</taxon>
        <taxon>Acer</taxon>
    </lineage>
</organism>
<dbReference type="GO" id="GO:0003676">
    <property type="term" value="F:nucleic acid binding"/>
    <property type="evidence" value="ECO:0007669"/>
    <property type="project" value="InterPro"/>
</dbReference>
<evidence type="ECO:0000313" key="4">
    <source>
        <dbReference type="EMBL" id="KAK0598274.1"/>
    </source>
</evidence>
<evidence type="ECO:0000256" key="1">
    <source>
        <dbReference type="PROSITE-ProRule" id="PRU00047"/>
    </source>
</evidence>
<feature type="region of interest" description="Disordered" evidence="2">
    <location>
        <begin position="241"/>
        <end position="282"/>
    </location>
</feature>
<comment type="caution">
    <text evidence="4">The sequence shown here is derived from an EMBL/GenBank/DDBJ whole genome shotgun (WGS) entry which is preliminary data.</text>
</comment>
<dbReference type="Pfam" id="PF14392">
    <property type="entry name" value="zf-CCHC_4"/>
    <property type="match status" value="1"/>
</dbReference>
<dbReference type="PROSITE" id="PS50158">
    <property type="entry name" value="ZF_CCHC"/>
    <property type="match status" value="1"/>
</dbReference>